<dbReference type="Proteomes" id="UP000547674">
    <property type="component" value="Unassembled WGS sequence"/>
</dbReference>
<evidence type="ECO:0000313" key="15">
    <source>
        <dbReference type="EMBL" id="NNF07269.1"/>
    </source>
</evidence>
<keyword evidence="5 10" id="KW-0812">Transmembrane</keyword>
<dbReference type="Pfam" id="PF03924">
    <property type="entry name" value="CHASE"/>
    <property type="match status" value="1"/>
</dbReference>
<dbReference type="SUPFAM" id="SSF52172">
    <property type="entry name" value="CheY-like"/>
    <property type="match status" value="1"/>
</dbReference>
<dbReference type="Pfam" id="PF00072">
    <property type="entry name" value="Response_reg"/>
    <property type="match status" value="1"/>
</dbReference>
<dbReference type="EMBL" id="JABDJR010000440">
    <property type="protein sequence ID" value="NNF07269.1"/>
    <property type="molecule type" value="Genomic_DNA"/>
</dbReference>
<evidence type="ECO:0000256" key="3">
    <source>
        <dbReference type="ARBA" id="ARBA00012438"/>
    </source>
</evidence>
<dbReference type="AlphaFoldDB" id="A0A7Y2ECF0"/>
<dbReference type="GO" id="GO:0000155">
    <property type="term" value="F:phosphorelay sensor kinase activity"/>
    <property type="evidence" value="ECO:0007669"/>
    <property type="project" value="InterPro"/>
</dbReference>
<comment type="caution">
    <text evidence="15">The sequence shown here is derived from an EMBL/GenBank/DDBJ whole genome shotgun (WGS) entry which is preliminary data.</text>
</comment>
<dbReference type="NCBIfam" id="TIGR00229">
    <property type="entry name" value="sensory_box"/>
    <property type="match status" value="1"/>
</dbReference>
<dbReference type="InterPro" id="IPR000014">
    <property type="entry name" value="PAS"/>
</dbReference>
<comment type="subcellular location">
    <subcellularLocation>
        <location evidence="2">Membrane</location>
    </subcellularLocation>
</comment>
<keyword evidence="7 10" id="KW-0472">Membrane</keyword>
<dbReference type="PROSITE" id="PS50113">
    <property type="entry name" value="PAC"/>
    <property type="match status" value="1"/>
</dbReference>
<dbReference type="InterPro" id="IPR000700">
    <property type="entry name" value="PAS-assoc_C"/>
</dbReference>
<dbReference type="SMART" id="SM00091">
    <property type="entry name" value="PAS"/>
    <property type="match status" value="1"/>
</dbReference>
<comment type="catalytic activity">
    <reaction evidence="1">
        <text>ATP + protein L-histidine = ADP + protein N-phospho-L-histidine.</text>
        <dbReference type="EC" id="2.7.13.3"/>
    </reaction>
</comment>
<feature type="coiled-coil region" evidence="9">
    <location>
        <begin position="350"/>
        <end position="394"/>
    </location>
</feature>
<feature type="domain" description="Histidine kinase" evidence="11">
    <location>
        <begin position="547"/>
        <end position="772"/>
    </location>
</feature>
<dbReference type="Gene3D" id="3.30.450.20">
    <property type="entry name" value="PAS domain"/>
    <property type="match status" value="1"/>
</dbReference>
<evidence type="ECO:0000256" key="4">
    <source>
        <dbReference type="ARBA" id="ARBA00022553"/>
    </source>
</evidence>
<feature type="domain" description="Response regulatory" evidence="12">
    <location>
        <begin position="791"/>
        <end position="907"/>
    </location>
</feature>
<dbReference type="Pfam" id="PF08448">
    <property type="entry name" value="PAS_4"/>
    <property type="match status" value="1"/>
</dbReference>
<dbReference type="PRINTS" id="PR00344">
    <property type="entry name" value="BCTRLSENSOR"/>
</dbReference>
<dbReference type="InterPro" id="IPR035965">
    <property type="entry name" value="PAS-like_dom_sf"/>
</dbReference>
<evidence type="ECO:0000256" key="7">
    <source>
        <dbReference type="ARBA" id="ARBA00023136"/>
    </source>
</evidence>
<evidence type="ECO:0000259" key="11">
    <source>
        <dbReference type="PROSITE" id="PS50109"/>
    </source>
</evidence>
<dbReference type="Gene3D" id="3.30.450.350">
    <property type="entry name" value="CHASE domain"/>
    <property type="match status" value="1"/>
</dbReference>
<dbReference type="InterPro" id="IPR003594">
    <property type="entry name" value="HATPase_dom"/>
</dbReference>
<dbReference type="CDD" id="cd00082">
    <property type="entry name" value="HisKA"/>
    <property type="match status" value="1"/>
</dbReference>
<dbReference type="InterPro" id="IPR003661">
    <property type="entry name" value="HisK_dim/P_dom"/>
</dbReference>
<dbReference type="InterPro" id="IPR011006">
    <property type="entry name" value="CheY-like_superfamily"/>
</dbReference>
<dbReference type="InterPro" id="IPR036890">
    <property type="entry name" value="HATPase_C_sf"/>
</dbReference>
<sequence length="913" mass="100384">MRNQLAYSPHFLIVLILGAFFSAVAWRSTVRLEEQATRADFEAHAFEHLVLIQDRFKETTSALDDLSSLYAVNTVVTEEQFSRFVEPILARRPALKALSWNPVVKGTQREAHEAEMRRTYPNYQITHRSPHGKVIPAPRRSQYVVVTRIEPLEGNEFALGFDVSSEAIRLAAFERARDSASLVIAAPLVLVQGTTEAAGALAILPKYRNASSTNTVEERRNSLEGYLVAVVDVPAAIEAGRDHSSDADMHLEVFTMPPDGERASLYAFHPTSMTVESSSSSIFEDTNRPHYAASFPWGGHTLGVRFAASDAYLAEHHTLVPLGILVGGLLLSLLTAVIIYVLRGRELRVAQEVSSRTREIKEANSALKEEVARRIKVEERLEAYQKKLERVASESRAELKTTSARLRTILDSEPECVKILTPGGELLDMNPAGLAMIEADSFEEVRGLNVYPLIDDEHREAFVDLNRRVIAGESCTLEFALNGLKGGKRWVETHATPLADEDLGGNLHLAITRDITAKKEAEREQAMLESQLRHAQKLDSIGVLAGGIAHDFNNLLQVIIGNNELALNDLRDDQRARTSIEASHAAAVNASKLCDQMLIYAGRSLRDTESVMLPELAESMVNLLSFSYSKNVSFALKVSEHTKAIEGDDGQIRQILLNLVTNAADSIGDGPGRITVRIQPTLRTEDSPSQFWVGEPPKPGEYVAVEVSDNGCGMDPQTREKMFDPFFTTKFSGHGLGLSSTLGIVHSHNGYLKVESELRRGTTITILFPVAERTKVEHRAAMEPTEPCNSTILVVDDEDGVRQVSVAILQEIGCRVFEASNGEQALEIFSQHKDEIDAVLLDVTMPGLSGNETCSEIRKIHSNIPVIFCSGFANDVVAADCSSNGYTGFLHKPYGSSDLQRVLQDALSSNPVS</sequence>
<feature type="modified residue" description="4-aspartylphosphate" evidence="8">
    <location>
        <position position="842"/>
    </location>
</feature>
<dbReference type="Gene3D" id="1.10.287.130">
    <property type="match status" value="1"/>
</dbReference>
<dbReference type="InterPro" id="IPR005467">
    <property type="entry name" value="His_kinase_dom"/>
</dbReference>
<evidence type="ECO:0000256" key="6">
    <source>
        <dbReference type="ARBA" id="ARBA00022989"/>
    </source>
</evidence>
<accession>A0A7Y2ECF0</accession>
<evidence type="ECO:0000256" key="1">
    <source>
        <dbReference type="ARBA" id="ARBA00000085"/>
    </source>
</evidence>
<keyword evidence="9" id="KW-0175">Coiled coil</keyword>
<evidence type="ECO:0000256" key="9">
    <source>
        <dbReference type="SAM" id="Coils"/>
    </source>
</evidence>
<keyword evidence="6 10" id="KW-1133">Transmembrane helix</keyword>
<dbReference type="InterPro" id="IPR042240">
    <property type="entry name" value="CHASE_sf"/>
</dbReference>
<gene>
    <name evidence="15" type="ORF">HKN21_10960</name>
</gene>
<dbReference type="PANTHER" id="PTHR43065:SF42">
    <property type="entry name" value="TWO-COMPONENT SENSOR PPRA"/>
    <property type="match status" value="1"/>
</dbReference>
<feature type="transmembrane region" description="Helical" evidence="10">
    <location>
        <begin position="319"/>
        <end position="342"/>
    </location>
</feature>
<dbReference type="SMART" id="SM00387">
    <property type="entry name" value="HATPase_c"/>
    <property type="match status" value="1"/>
</dbReference>
<evidence type="ECO:0000256" key="8">
    <source>
        <dbReference type="PROSITE-ProRule" id="PRU00169"/>
    </source>
</evidence>
<dbReference type="Gene3D" id="3.30.565.10">
    <property type="entry name" value="Histidine kinase-like ATPase, C-terminal domain"/>
    <property type="match status" value="1"/>
</dbReference>
<dbReference type="PROSITE" id="PS50839">
    <property type="entry name" value="CHASE"/>
    <property type="match status" value="1"/>
</dbReference>
<dbReference type="SMART" id="SM00448">
    <property type="entry name" value="REC"/>
    <property type="match status" value="1"/>
</dbReference>
<dbReference type="InterPro" id="IPR001789">
    <property type="entry name" value="Sig_transdc_resp-reg_receiver"/>
</dbReference>
<evidence type="ECO:0000259" key="12">
    <source>
        <dbReference type="PROSITE" id="PS50110"/>
    </source>
</evidence>
<feature type="domain" description="CHASE" evidence="14">
    <location>
        <begin position="72"/>
        <end position="238"/>
    </location>
</feature>
<evidence type="ECO:0000313" key="16">
    <source>
        <dbReference type="Proteomes" id="UP000547674"/>
    </source>
</evidence>
<organism evidence="15 16">
    <name type="scientific">Eiseniibacteriota bacterium</name>
    <dbReference type="NCBI Taxonomy" id="2212470"/>
    <lineage>
        <taxon>Bacteria</taxon>
        <taxon>Candidatus Eiseniibacteriota</taxon>
    </lineage>
</organism>
<dbReference type="InterPro" id="IPR006189">
    <property type="entry name" value="CHASE_dom"/>
</dbReference>
<dbReference type="PROSITE" id="PS50110">
    <property type="entry name" value="RESPONSE_REGULATORY"/>
    <property type="match status" value="1"/>
</dbReference>
<proteinExistence type="predicted"/>
<name>A0A7Y2ECF0_UNCEI</name>
<dbReference type="InterPro" id="IPR036097">
    <property type="entry name" value="HisK_dim/P_sf"/>
</dbReference>
<dbReference type="Gene3D" id="3.40.50.2300">
    <property type="match status" value="1"/>
</dbReference>
<dbReference type="InterPro" id="IPR013656">
    <property type="entry name" value="PAS_4"/>
</dbReference>
<dbReference type="CDD" id="cd00130">
    <property type="entry name" value="PAS"/>
    <property type="match status" value="1"/>
</dbReference>
<dbReference type="SUPFAM" id="SSF55785">
    <property type="entry name" value="PYP-like sensor domain (PAS domain)"/>
    <property type="match status" value="1"/>
</dbReference>
<reference evidence="15 16" key="1">
    <citation type="submission" date="2020-03" db="EMBL/GenBank/DDBJ databases">
        <title>Metabolic flexibility allows generalist bacteria to become dominant in a frequently disturbed ecosystem.</title>
        <authorList>
            <person name="Chen Y.-J."/>
            <person name="Leung P.M."/>
            <person name="Bay S.K."/>
            <person name="Hugenholtz P."/>
            <person name="Kessler A.J."/>
            <person name="Shelley G."/>
            <person name="Waite D.W."/>
            <person name="Cook P.L."/>
            <person name="Greening C."/>
        </authorList>
    </citation>
    <scope>NUCLEOTIDE SEQUENCE [LARGE SCALE GENOMIC DNA]</scope>
    <source>
        <strain evidence="15">SS_bin_28</strain>
    </source>
</reference>
<dbReference type="Pfam" id="PF02518">
    <property type="entry name" value="HATPase_c"/>
    <property type="match status" value="1"/>
</dbReference>
<protein>
    <recommendedName>
        <fullName evidence="3">histidine kinase</fullName>
        <ecNumber evidence="3">2.7.13.3</ecNumber>
    </recommendedName>
</protein>
<dbReference type="SUPFAM" id="SSF47384">
    <property type="entry name" value="Homodimeric domain of signal transducing histidine kinase"/>
    <property type="match status" value="1"/>
</dbReference>
<dbReference type="InterPro" id="IPR004358">
    <property type="entry name" value="Sig_transdc_His_kin-like_C"/>
</dbReference>
<dbReference type="PANTHER" id="PTHR43065">
    <property type="entry name" value="SENSOR HISTIDINE KINASE"/>
    <property type="match status" value="1"/>
</dbReference>
<keyword evidence="4 8" id="KW-0597">Phosphoprotein</keyword>
<evidence type="ECO:0000259" key="14">
    <source>
        <dbReference type="PROSITE" id="PS50839"/>
    </source>
</evidence>
<evidence type="ECO:0000256" key="2">
    <source>
        <dbReference type="ARBA" id="ARBA00004370"/>
    </source>
</evidence>
<dbReference type="EC" id="2.7.13.3" evidence="3"/>
<dbReference type="SMART" id="SM01079">
    <property type="entry name" value="CHASE"/>
    <property type="match status" value="1"/>
</dbReference>
<feature type="domain" description="PAC" evidence="13">
    <location>
        <begin position="475"/>
        <end position="527"/>
    </location>
</feature>
<evidence type="ECO:0000256" key="5">
    <source>
        <dbReference type="ARBA" id="ARBA00022692"/>
    </source>
</evidence>
<dbReference type="GO" id="GO:0016020">
    <property type="term" value="C:membrane"/>
    <property type="evidence" value="ECO:0007669"/>
    <property type="project" value="UniProtKB-SubCell"/>
</dbReference>
<evidence type="ECO:0000256" key="10">
    <source>
        <dbReference type="SAM" id="Phobius"/>
    </source>
</evidence>
<dbReference type="CDD" id="cd00156">
    <property type="entry name" value="REC"/>
    <property type="match status" value="1"/>
</dbReference>
<evidence type="ECO:0000259" key="13">
    <source>
        <dbReference type="PROSITE" id="PS50113"/>
    </source>
</evidence>
<dbReference type="PROSITE" id="PS50109">
    <property type="entry name" value="HIS_KIN"/>
    <property type="match status" value="1"/>
</dbReference>
<dbReference type="SUPFAM" id="SSF55874">
    <property type="entry name" value="ATPase domain of HSP90 chaperone/DNA topoisomerase II/histidine kinase"/>
    <property type="match status" value="1"/>
</dbReference>